<keyword evidence="10" id="KW-0325">Glycoprotein</keyword>
<keyword evidence="6" id="KW-0812">Transmembrane</keyword>
<dbReference type="STRING" id="2903.R1BIZ3"/>
<reference evidence="13" key="2">
    <citation type="submission" date="2024-10" db="UniProtKB">
        <authorList>
            <consortium name="EnsemblProtists"/>
        </authorList>
    </citation>
    <scope>IDENTIFICATION</scope>
</reference>
<evidence type="ECO:0000313" key="13">
    <source>
        <dbReference type="EnsemblProtists" id="EOD09417"/>
    </source>
</evidence>
<dbReference type="Gene3D" id="3.90.550.10">
    <property type="entry name" value="Spore Coat Polysaccharide Biosynthesis Protein SpsA, Chain A"/>
    <property type="match status" value="1"/>
</dbReference>
<dbReference type="InterPro" id="IPR029044">
    <property type="entry name" value="Nucleotide-diphossugar_trans"/>
</dbReference>
<dbReference type="Pfam" id="PF13733">
    <property type="entry name" value="Glyco_transf_7N"/>
    <property type="match status" value="1"/>
</dbReference>
<keyword evidence="14" id="KW-1185">Reference proteome</keyword>
<evidence type="ECO:0000256" key="4">
    <source>
        <dbReference type="ARBA" id="ARBA00022676"/>
    </source>
</evidence>
<dbReference type="InterPro" id="IPR027995">
    <property type="entry name" value="Galactosyl_T_N"/>
</dbReference>
<evidence type="ECO:0000259" key="12">
    <source>
        <dbReference type="Pfam" id="PF13733"/>
    </source>
</evidence>
<dbReference type="PANTHER" id="PTHR19300">
    <property type="entry name" value="BETA-1,4-GALACTOSYLTRANSFERASE"/>
    <property type="match status" value="1"/>
</dbReference>
<dbReference type="KEGG" id="ehx:EMIHUDRAFT_197820"/>
<keyword evidence="5" id="KW-0808">Transferase</keyword>
<dbReference type="AlphaFoldDB" id="A0A0D3IDT2"/>
<evidence type="ECO:0000259" key="11">
    <source>
        <dbReference type="Pfam" id="PF02709"/>
    </source>
</evidence>
<dbReference type="PaxDb" id="2903-EOD09417"/>
<dbReference type="GO" id="GO:0005794">
    <property type="term" value="C:Golgi apparatus"/>
    <property type="evidence" value="ECO:0007669"/>
    <property type="project" value="TreeGrafter"/>
</dbReference>
<dbReference type="GeneID" id="17255601"/>
<comment type="pathway">
    <text evidence="2">Protein modification; protein glycosylation.</text>
</comment>
<evidence type="ECO:0000313" key="14">
    <source>
        <dbReference type="Proteomes" id="UP000013827"/>
    </source>
</evidence>
<dbReference type="Pfam" id="PF02709">
    <property type="entry name" value="Glyco_transf_7C"/>
    <property type="match status" value="1"/>
</dbReference>
<dbReference type="PRINTS" id="PR02050">
    <property type="entry name" value="B14GALTRFASE"/>
</dbReference>
<dbReference type="UniPathway" id="UPA00378"/>
<keyword evidence="8" id="KW-1133">Transmembrane helix</keyword>
<dbReference type="Proteomes" id="UP000013827">
    <property type="component" value="Unassembled WGS sequence"/>
</dbReference>
<dbReference type="eggNOG" id="KOG3917">
    <property type="taxonomic scope" value="Eukaryota"/>
</dbReference>
<keyword evidence="4" id="KW-0328">Glycosyltransferase</keyword>
<evidence type="ECO:0000256" key="3">
    <source>
        <dbReference type="ARBA" id="ARBA00005735"/>
    </source>
</evidence>
<dbReference type="SUPFAM" id="SSF53448">
    <property type="entry name" value="Nucleotide-diphospho-sugar transferases"/>
    <property type="match status" value="1"/>
</dbReference>
<proteinExistence type="inferred from homology"/>
<evidence type="ECO:0000256" key="5">
    <source>
        <dbReference type="ARBA" id="ARBA00022679"/>
    </source>
</evidence>
<evidence type="ECO:0000256" key="7">
    <source>
        <dbReference type="ARBA" id="ARBA00022968"/>
    </source>
</evidence>
<sequence>MMSGAACFAGFRFLDNGCSWYETNHLGGCLRLSSPRPQCSAAADTNTQRHLRQAEGRSTPEHTLAVLMPYRGAGRVGDLHSLCSRLPAHLEAIGVQYRLFLLNQVDALPFNRGALVNAAVRLMGETDGLVLQRSGMPPPVFDYLAIHDIDRFPVRNGRGGRVACDNATAEYYSFPHPSPRVLHPSSFAGGVLVLQRAHFEAVNGFSNEYWGWGEEDNDLFLRLRWCGWAPRHGQQLESCMEHRDCRLCARQKRAVDPRRLQLHRERVGAQLARPSRHMDAAFDGLHTANFTALRRTTRRCGVGESVHVIDVALERADEIV</sequence>
<name>A0A0D3IDT2_EMIH1</name>
<dbReference type="GO" id="GO:0016020">
    <property type="term" value="C:membrane"/>
    <property type="evidence" value="ECO:0007669"/>
    <property type="project" value="UniProtKB-SubCell"/>
</dbReference>
<evidence type="ECO:0000256" key="6">
    <source>
        <dbReference type="ARBA" id="ARBA00022692"/>
    </source>
</evidence>
<dbReference type="PANTHER" id="PTHR19300:SF30">
    <property type="entry name" value="BETA-1,4-GALACTOSYLTRANSFERASE 7"/>
    <property type="match status" value="1"/>
</dbReference>
<evidence type="ECO:0000256" key="9">
    <source>
        <dbReference type="ARBA" id="ARBA00023136"/>
    </source>
</evidence>
<accession>A0A0D3IDT2</accession>
<dbReference type="InterPro" id="IPR003859">
    <property type="entry name" value="Galactosyl_T"/>
</dbReference>
<feature type="domain" description="Galactosyltransferase N-terminal" evidence="12">
    <location>
        <begin position="58"/>
        <end position="153"/>
    </location>
</feature>
<feature type="domain" description="Galactosyltransferase C-terminal" evidence="11">
    <location>
        <begin position="182"/>
        <end position="227"/>
    </location>
</feature>
<reference evidence="14" key="1">
    <citation type="journal article" date="2013" name="Nature">
        <title>Pan genome of the phytoplankton Emiliania underpins its global distribution.</title>
        <authorList>
            <person name="Read B.A."/>
            <person name="Kegel J."/>
            <person name="Klute M.J."/>
            <person name="Kuo A."/>
            <person name="Lefebvre S.C."/>
            <person name="Maumus F."/>
            <person name="Mayer C."/>
            <person name="Miller J."/>
            <person name="Monier A."/>
            <person name="Salamov A."/>
            <person name="Young J."/>
            <person name="Aguilar M."/>
            <person name="Claverie J.M."/>
            <person name="Frickenhaus S."/>
            <person name="Gonzalez K."/>
            <person name="Herman E.K."/>
            <person name="Lin Y.C."/>
            <person name="Napier J."/>
            <person name="Ogata H."/>
            <person name="Sarno A.F."/>
            <person name="Shmutz J."/>
            <person name="Schroeder D."/>
            <person name="de Vargas C."/>
            <person name="Verret F."/>
            <person name="von Dassow P."/>
            <person name="Valentin K."/>
            <person name="Van de Peer Y."/>
            <person name="Wheeler G."/>
            <person name="Dacks J.B."/>
            <person name="Delwiche C.F."/>
            <person name="Dyhrman S.T."/>
            <person name="Glockner G."/>
            <person name="John U."/>
            <person name="Richards T."/>
            <person name="Worden A.Z."/>
            <person name="Zhang X."/>
            <person name="Grigoriev I.V."/>
            <person name="Allen A.E."/>
            <person name="Bidle K."/>
            <person name="Borodovsky M."/>
            <person name="Bowler C."/>
            <person name="Brownlee C."/>
            <person name="Cock J.M."/>
            <person name="Elias M."/>
            <person name="Gladyshev V.N."/>
            <person name="Groth M."/>
            <person name="Guda C."/>
            <person name="Hadaegh A."/>
            <person name="Iglesias-Rodriguez M.D."/>
            <person name="Jenkins J."/>
            <person name="Jones B.M."/>
            <person name="Lawson T."/>
            <person name="Leese F."/>
            <person name="Lindquist E."/>
            <person name="Lobanov A."/>
            <person name="Lomsadze A."/>
            <person name="Malik S.B."/>
            <person name="Marsh M.E."/>
            <person name="Mackinder L."/>
            <person name="Mock T."/>
            <person name="Mueller-Roeber B."/>
            <person name="Pagarete A."/>
            <person name="Parker M."/>
            <person name="Probert I."/>
            <person name="Quesneville H."/>
            <person name="Raines C."/>
            <person name="Rensing S.A."/>
            <person name="Riano-Pachon D.M."/>
            <person name="Richier S."/>
            <person name="Rokitta S."/>
            <person name="Shiraiwa Y."/>
            <person name="Soanes D.M."/>
            <person name="van der Giezen M."/>
            <person name="Wahlund T.M."/>
            <person name="Williams B."/>
            <person name="Wilson W."/>
            <person name="Wolfe G."/>
            <person name="Wurch L.L."/>
        </authorList>
    </citation>
    <scope>NUCLEOTIDE SEQUENCE</scope>
</reference>
<dbReference type="RefSeq" id="XP_005761846.1">
    <property type="nucleotide sequence ID" value="XM_005761789.1"/>
</dbReference>
<comment type="similarity">
    <text evidence="3">Belongs to the glycosyltransferase 7 family.</text>
</comment>
<protein>
    <submittedName>
        <fullName evidence="13">Uncharacterized protein</fullName>
    </submittedName>
</protein>
<dbReference type="InterPro" id="IPR027791">
    <property type="entry name" value="Galactosyl_T_C"/>
</dbReference>
<dbReference type="EnsemblProtists" id="EOD09417">
    <property type="protein sequence ID" value="EOD09417"/>
    <property type="gene ID" value="EMIHUDRAFT_197820"/>
</dbReference>
<evidence type="ECO:0000256" key="10">
    <source>
        <dbReference type="ARBA" id="ARBA00023180"/>
    </source>
</evidence>
<keyword evidence="7" id="KW-0735">Signal-anchor</keyword>
<dbReference type="GO" id="GO:0005975">
    <property type="term" value="P:carbohydrate metabolic process"/>
    <property type="evidence" value="ECO:0007669"/>
    <property type="project" value="InterPro"/>
</dbReference>
<evidence type="ECO:0000256" key="1">
    <source>
        <dbReference type="ARBA" id="ARBA00004606"/>
    </source>
</evidence>
<dbReference type="HOGENOM" id="CLU_869979_0_0_1"/>
<comment type="subcellular location">
    <subcellularLocation>
        <location evidence="1">Membrane</location>
        <topology evidence="1">Single-pass type II membrane protein</topology>
    </subcellularLocation>
</comment>
<organism evidence="13 14">
    <name type="scientific">Emiliania huxleyi (strain CCMP1516)</name>
    <dbReference type="NCBI Taxonomy" id="280463"/>
    <lineage>
        <taxon>Eukaryota</taxon>
        <taxon>Haptista</taxon>
        <taxon>Haptophyta</taxon>
        <taxon>Prymnesiophyceae</taxon>
        <taxon>Isochrysidales</taxon>
        <taxon>Noelaerhabdaceae</taxon>
        <taxon>Emiliania</taxon>
    </lineage>
</organism>
<evidence type="ECO:0000256" key="8">
    <source>
        <dbReference type="ARBA" id="ARBA00022989"/>
    </source>
</evidence>
<keyword evidence="9" id="KW-0472">Membrane</keyword>
<evidence type="ECO:0000256" key="2">
    <source>
        <dbReference type="ARBA" id="ARBA00004922"/>
    </source>
</evidence>
<dbReference type="GO" id="GO:0008378">
    <property type="term" value="F:galactosyltransferase activity"/>
    <property type="evidence" value="ECO:0007669"/>
    <property type="project" value="TreeGrafter"/>
</dbReference>